<evidence type="ECO:0000256" key="7">
    <source>
        <dbReference type="PROSITE-ProRule" id="PRU01360"/>
    </source>
</evidence>
<keyword evidence="3 7" id="KW-1134">Transmembrane beta strand</keyword>
<dbReference type="EMBL" id="SOPX01000001">
    <property type="protein sequence ID" value="TFB33901.1"/>
    <property type="molecule type" value="Genomic_DNA"/>
</dbReference>
<comment type="subcellular location">
    <subcellularLocation>
        <location evidence="1 7">Cell outer membrane</location>
        <topology evidence="1 7">Multi-pass membrane protein</topology>
    </subcellularLocation>
</comment>
<proteinExistence type="inferred from homology"/>
<dbReference type="SUPFAM" id="SSF56935">
    <property type="entry name" value="Porins"/>
    <property type="match status" value="1"/>
</dbReference>
<dbReference type="SUPFAM" id="SSF49464">
    <property type="entry name" value="Carboxypeptidase regulatory domain-like"/>
    <property type="match status" value="1"/>
</dbReference>
<dbReference type="NCBIfam" id="TIGR04057">
    <property type="entry name" value="SusC_RagA_signa"/>
    <property type="match status" value="1"/>
</dbReference>
<keyword evidence="5 7" id="KW-0472">Membrane</keyword>
<evidence type="ECO:0000256" key="5">
    <source>
        <dbReference type="ARBA" id="ARBA00023136"/>
    </source>
</evidence>
<reference evidence="9 11" key="1">
    <citation type="submission" date="2018-10" db="EMBL/GenBank/DDBJ databases">
        <title>Genomic Encyclopedia of Archaeal and Bacterial Type Strains, Phase II (KMG-II): from individual species to whole genera.</title>
        <authorList>
            <person name="Goeker M."/>
        </authorList>
    </citation>
    <scope>NUCLEOTIDE SEQUENCE [LARGE SCALE GENOMIC DNA]</scope>
    <source>
        <strain evidence="9 11">DSM 19624</strain>
    </source>
</reference>
<evidence type="ECO:0000256" key="4">
    <source>
        <dbReference type="ARBA" id="ARBA00022692"/>
    </source>
</evidence>
<comment type="caution">
    <text evidence="9">The sequence shown here is derived from an EMBL/GenBank/DDBJ whole genome shotgun (WGS) entry which is preliminary data.</text>
</comment>
<dbReference type="InterPro" id="IPR036942">
    <property type="entry name" value="Beta-barrel_TonB_sf"/>
</dbReference>
<evidence type="ECO:0000313" key="12">
    <source>
        <dbReference type="Proteomes" id="UP000297429"/>
    </source>
</evidence>
<dbReference type="Gene3D" id="2.40.170.20">
    <property type="entry name" value="TonB-dependent receptor, beta-barrel domain"/>
    <property type="match status" value="1"/>
</dbReference>
<dbReference type="Proteomes" id="UP000297429">
    <property type="component" value="Unassembled WGS sequence"/>
</dbReference>
<dbReference type="Proteomes" id="UP000273898">
    <property type="component" value="Unassembled WGS sequence"/>
</dbReference>
<dbReference type="InterPro" id="IPR008969">
    <property type="entry name" value="CarboxyPept-like_regulatory"/>
</dbReference>
<gene>
    <name evidence="9" type="ORF">BCL90_1882</name>
    <name evidence="10" type="ORF">E3V97_07590</name>
</gene>
<keyword evidence="2 7" id="KW-0813">Transport</keyword>
<sequence>MYKNFTSLGLLNRQFRKLLLVMRLTAAILLLTLMQISASTMAQKVSIVEKNAPLERVLKEIRKQSGYDIIYDLNIILDAKPVSINVNQVNVFEAIQKSLNNQALSFSLDGKTIVIKEKSVTDKLVDIIKVIDVKVSVRDSSGRPLPGANVYNKTINKMYTTDKNGDLVINDVPANGYVLQISYLGFKGEEIFVDRKTITYYITLRQSTAALEEVSVVSNGYQKISKERAAGAYAVITGKELAANPAVNILERLEGQVAGVKFDIKGNSVQIRGVNNYAGGGGLPLIVVDGFPLMNSSDAATLTKQVAGNTFGNSVISSINMADIEQITFLKDASASSIWGSRAANGVIVIETKKGKKIAPSLNVGYVFGISKNPSIADLHWMNSAQYINLEQEMVDKGLLVDPASAAPGNEFFTPNSSEATEWMFRVKRGTATVAQRDAALAQIASRDGMKQIEDNLLQNAVNHQYNLSYSGGSESSTYYISGNYTKDVPVFKSNYGENAFVNANTSTDLFNKKVTLRALFNYQYSKSQYNAAATNALSVSTTALRPYDLLQDANGNSIGRNIIFTDAFANKLVGQGYLPFTYNTLDELNYSNSISKNNVLRLSAGLNGKIAKWLNADVSIINQRQFGSSYTLDDLNGYAGRILTNTYTVLTNGRAIAPSFAGGRYITYGTTSSETTVRGQLNSDFNIAGKHQFNIIAGAEIRETNSDNTSETRYGFNSDTRTIATINPTQQYPTMFGYTQSLGANLSNLIAYRKRYLSYYSNASYSYQDKYFVTGSVRLDDATLLGIDRRKRAVPFWSVGLRWNANKEEFLQNTEWLNAFSIRATLGTAGVAPLTGTNVPLISISGSDGRTNQPIASIDNPANSNLGWETTKMANLGIDFGFFKGRLNGSFDVYGKRTKDIAIAFAFNPTYGWSSLNFNSGTLTGGGYEFTLNGEIIRSGKFSWKSILNFGYNTNKVTDQRLVNNASNIAGTAAIIEGMPLGATYVYRWAGLDSKGQSQIYDRNNSIISNTTNLTNAFTKDDLVYAGRRYAPYTAGFNHNFSYGQLELGVRFTGYFGHIFLKNAVTNYPTSADFAYNGVLGRQGELDNRWRKPGDESNPDAIPGITGVNFNSINRYRFSDALVRNADNIRLQQISLAYIVPQRFLPRNFVKSLSLSANVRNLGIVWRANKDGIDPEFINTGNFGSVTPTPSYVFGINATL</sequence>
<evidence type="ECO:0000313" key="10">
    <source>
        <dbReference type="EMBL" id="TFB33901.1"/>
    </source>
</evidence>
<evidence type="ECO:0000313" key="9">
    <source>
        <dbReference type="EMBL" id="RLJ76838.1"/>
    </source>
</evidence>
<protein>
    <submittedName>
        <fullName evidence="10">SusC/RagA family TonB-linked outer membrane protein</fullName>
    </submittedName>
    <submittedName>
        <fullName evidence="9">TonB-linked SusC/RagA family outer membrane protein</fullName>
    </submittedName>
</protein>
<dbReference type="PROSITE" id="PS52016">
    <property type="entry name" value="TONB_DEPENDENT_REC_3"/>
    <property type="match status" value="1"/>
</dbReference>
<dbReference type="Pfam" id="PF07715">
    <property type="entry name" value="Plug"/>
    <property type="match status" value="1"/>
</dbReference>
<reference evidence="10 12" key="2">
    <citation type="submission" date="2019-03" db="EMBL/GenBank/DDBJ databases">
        <authorList>
            <person name="He R.-H."/>
        </authorList>
    </citation>
    <scope>NUCLEOTIDE SEQUENCE [LARGE SCALE GENOMIC DNA]</scope>
    <source>
        <strain evidence="10 12">DSM 19624</strain>
    </source>
</reference>
<feature type="domain" description="TonB-dependent receptor plug" evidence="8">
    <location>
        <begin position="226"/>
        <end position="347"/>
    </location>
</feature>
<name>A0A497Y7A1_9SPHI</name>
<dbReference type="InterPro" id="IPR012910">
    <property type="entry name" value="Plug_dom"/>
</dbReference>
<dbReference type="Gene3D" id="2.170.130.10">
    <property type="entry name" value="TonB-dependent receptor, plug domain"/>
    <property type="match status" value="1"/>
</dbReference>
<organism evidence="9 11">
    <name type="scientific">Pedobacter alluvionis</name>
    <dbReference type="NCBI Taxonomy" id="475253"/>
    <lineage>
        <taxon>Bacteria</taxon>
        <taxon>Pseudomonadati</taxon>
        <taxon>Bacteroidota</taxon>
        <taxon>Sphingobacteriia</taxon>
        <taxon>Sphingobacteriales</taxon>
        <taxon>Sphingobacteriaceae</taxon>
        <taxon>Pedobacter</taxon>
    </lineage>
</organism>
<dbReference type="Gene3D" id="2.60.40.1120">
    <property type="entry name" value="Carboxypeptidase-like, regulatory domain"/>
    <property type="match status" value="1"/>
</dbReference>
<evidence type="ECO:0000256" key="1">
    <source>
        <dbReference type="ARBA" id="ARBA00004571"/>
    </source>
</evidence>
<evidence type="ECO:0000313" key="11">
    <source>
        <dbReference type="Proteomes" id="UP000273898"/>
    </source>
</evidence>
<accession>A0A497Y7A1</accession>
<evidence type="ECO:0000256" key="3">
    <source>
        <dbReference type="ARBA" id="ARBA00022452"/>
    </source>
</evidence>
<dbReference type="InterPro" id="IPR023996">
    <property type="entry name" value="TonB-dep_OMP_SusC/RagA"/>
</dbReference>
<dbReference type="NCBIfam" id="TIGR04056">
    <property type="entry name" value="OMP_RagA_SusC"/>
    <property type="match status" value="1"/>
</dbReference>
<keyword evidence="6 7" id="KW-0998">Cell outer membrane</keyword>
<dbReference type="InterPro" id="IPR023997">
    <property type="entry name" value="TonB-dep_OMP_SusC/RagA_CS"/>
</dbReference>
<evidence type="ECO:0000259" key="8">
    <source>
        <dbReference type="Pfam" id="PF07715"/>
    </source>
</evidence>
<dbReference type="InterPro" id="IPR039426">
    <property type="entry name" value="TonB-dep_rcpt-like"/>
</dbReference>
<dbReference type="EMBL" id="RCCK01000011">
    <property type="protein sequence ID" value="RLJ76838.1"/>
    <property type="molecule type" value="Genomic_DNA"/>
</dbReference>
<keyword evidence="4 7" id="KW-0812">Transmembrane</keyword>
<comment type="similarity">
    <text evidence="7">Belongs to the TonB-dependent receptor family.</text>
</comment>
<dbReference type="AlphaFoldDB" id="A0A497Y7A1"/>
<dbReference type="Pfam" id="PF13715">
    <property type="entry name" value="CarbopepD_reg_2"/>
    <property type="match status" value="1"/>
</dbReference>
<evidence type="ECO:0000256" key="2">
    <source>
        <dbReference type="ARBA" id="ARBA00022448"/>
    </source>
</evidence>
<dbReference type="OrthoDB" id="9768177at2"/>
<dbReference type="InterPro" id="IPR037066">
    <property type="entry name" value="Plug_dom_sf"/>
</dbReference>
<evidence type="ECO:0000256" key="6">
    <source>
        <dbReference type="ARBA" id="ARBA00023237"/>
    </source>
</evidence>
<dbReference type="GO" id="GO:0009279">
    <property type="term" value="C:cell outer membrane"/>
    <property type="evidence" value="ECO:0007669"/>
    <property type="project" value="UniProtKB-SubCell"/>
</dbReference>
<keyword evidence="12" id="KW-1185">Reference proteome</keyword>